<name>A0A179V6B4_9MYCO</name>
<protein>
    <recommendedName>
        <fullName evidence="7">Endolytic murein transglycosylase</fullName>
        <ecNumber evidence="7">4.2.2.29</ecNumber>
    </recommendedName>
    <alternativeName>
        <fullName evidence="7">Peptidoglycan lytic transglycosylase</fullName>
    </alternativeName>
    <alternativeName>
        <fullName evidence="7">Peptidoglycan polymerization terminase</fullName>
    </alternativeName>
</protein>
<gene>
    <name evidence="7" type="primary">mltG</name>
    <name evidence="9" type="ORF">AWB85_17565</name>
</gene>
<dbReference type="GO" id="GO:0008932">
    <property type="term" value="F:lytic endotransglycosylase activity"/>
    <property type="evidence" value="ECO:0007669"/>
    <property type="project" value="UniProtKB-UniRule"/>
</dbReference>
<keyword evidence="6 7" id="KW-0961">Cell wall biogenesis/degradation</keyword>
<dbReference type="Proteomes" id="UP000186919">
    <property type="component" value="Unassembled WGS sequence"/>
</dbReference>
<organism evidence="9 10">
    <name type="scientific">Mycobacteroides immunogenum</name>
    <dbReference type="NCBI Taxonomy" id="83262"/>
    <lineage>
        <taxon>Bacteria</taxon>
        <taxon>Bacillati</taxon>
        <taxon>Actinomycetota</taxon>
        <taxon>Actinomycetes</taxon>
        <taxon>Mycobacteriales</taxon>
        <taxon>Mycobacteriaceae</taxon>
        <taxon>Mycobacteroides</taxon>
    </lineage>
</organism>
<dbReference type="HAMAP" id="MF_02065">
    <property type="entry name" value="MltG"/>
    <property type="match status" value="1"/>
</dbReference>
<dbReference type="NCBIfam" id="TIGR00247">
    <property type="entry name" value="endolytic transglycosylase MltG"/>
    <property type="match status" value="1"/>
</dbReference>
<dbReference type="EMBL" id="LQYE01000032">
    <property type="protein sequence ID" value="OAT66515.1"/>
    <property type="molecule type" value="Genomic_DNA"/>
</dbReference>
<feature type="transmembrane region" description="Helical" evidence="7">
    <location>
        <begin position="53"/>
        <end position="76"/>
    </location>
</feature>
<feature type="compositionally biased region" description="Basic and acidic residues" evidence="8">
    <location>
        <begin position="1"/>
        <end position="13"/>
    </location>
</feature>
<proteinExistence type="inferred from homology"/>
<evidence type="ECO:0000256" key="6">
    <source>
        <dbReference type="ARBA" id="ARBA00023316"/>
    </source>
</evidence>
<evidence type="ECO:0000256" key="3">
    <source>
        <dbReference type="ARBA" id="ARBA00022989"/>
    </source>
</evidence>
<dbReference type="RefSeq" id="WP_064633549.1">
    <property type="nucleotide sequence ID" value="NZ_LQYE01000032.1"/>
</dbReference>
<keyword evidence="3 7" id="KW-1133">Transmembrane helix</keyword>
<keyword evidence="1 7" id="KW-1003">Cell membrane</keyword>
<dbReference type="GO" id="GO:0005886">
    <property type="term" value="C:plasma membrane"/>
    <property type="evidence" value="ECO:0007669"/>
    <property type="project" value="UniProtKB-SubCell"/>
</dbReference>
<dbReference type="InterPro" id="IPR003770">
    <property type="entry name" value="MLTG-like"/>
</dbReference>
<reference evidence="9 10" key="1">
    <citation type="submission" date="2016-01" db="EMBL/GenBank/DDBJ databases">
        <title>Mycobacterium immunogenum strain CD11_6 genome sequencing and assembly.</title>
        <authorList>
            <person name="Kaur G."/>
            <person name="Nair G.R."/>
            <person name="Mayilraj S."/>
        </authorList>
    </citation>
    <scope>NUCLEOTIDE SEQUENCE [LARGE SCALE GENOMIC DNA]</scope>
    <source>
        <strain evidence="9 10">CD11-6</strain>
    </source>
</reference>
<feature type="region of interest" description="Disordered" evidence="8">
    <location>
        <begin position="1"/>
        <end position="39"/>
    </location>
</feature>
<comment type="function">
    <text evidence="7">Functions as a peptidoglycan terminase that cleaves nascent peptidoglycan strands endolytically to terminate their elongation.</text>
</comment>
<comment type="caution">
    <text evidence="9">The sequence shown here is derived from an EMBL/GenBank/DDBJ whole genome shotgun (WGS) entry which is preliminary data.</text>
</comment>
<evidence type="ECO:0000313" key="10">
    <source>
        <dbReference type="Proteomes" id="UP000186919"/>
    </source>
</evidence>
<dbReference type="GO" id="GO:0071555">
    <property type="term" value="P:cell wall organization"/>
    <property type="evidence" value="ECO:0007669"/>
    <property type="project" value="UniProtKB-KW"/>
</dbReference>
<evidence type="ECO:0000313" key="9">
    <source>
        <dbReference type="EMBL" id="OAT66515.1"/>
    </source>
</evidence>
<dbReference type="PANTHER" id="PTHR30518">
    <property type="entry name" value="ENDOLYTIC MUREIN TRANSGLYCOSYLASE"/>
    <property type="match status" value="1"/>
</dbReference>
<sequence length="429" mass="46882">MSDRRDWDDRQEHDDDDWGGGRRAVPVAVGPRPRETRRERARRRAAARRRRNAGILGLAAVVIITVAAVVGGARLWDSLFGADHPVTDYSGAGVKDFVFEVHRGDTTKVIGQRLKDEGVVATPNAFTDAAAGNQAIAAIQPGFYKLRTKIAGKDAVARLAEQENRVGLLVIPEGRQLDDVSAVSNGAVTEGIFTLIARASCVDLDGDKHCVAASDLRQAATTASQAELAVPDWASNGVNAVRDDHRRIEGLIAAGRWDFDPMAEPEQILASLIRESNAQYEQLGLLSSDAAGLSPYEVLVVASLLQREAKPRDFAKVSRVVYNRLAKHQKLEFDSTVNYPLDRQEVATTDEDRERKTLWNTYVSQGLPGTPISSPSPEALEAAERPEPGDWLYFVTIDSEGTTLFTADYHEHLANIELAKKNGILDSAR</sequence>
<keyword evidence="2 7" id="KW-0812">Transmembrane</keyword>
<feature type="site" description="Important for catalytic activity" evidence="7">
    <location>
        <position position="308"/>
    </location>
</feature>
<evidence type="ECO:0000256" key="1">
    <source>
        <dbReference type="ARBA" id="ARBA00022475"/>
    </source>
</evidence>
<dbReference type="AlphaFoldDB" id="A0A179V6B4"/>
<dbReference type="EC" id="4.2.2.29" evidence="7"/>
<dbReference type="PANTHER" id="PTHR30518:SF2">
    <property type="entry name" value="ENDOLYTIC MUREIN TRANSGLYCOSYLASE"/>
    <property type="match status" value="1"/>
</dbReference>
<evidence type="ECO:0000256" key="8">
    <source>
        <dbReference type="SAM" id="MobiDB-lite"/>
    </source>
</evidence>
<keyword evidence="4 7" id="KW-0472">Membrane</keyword>
<dbReference type="Pfam" id="PF02618">
    <property type="entry name" value="YceG"/>
    <property type="match status" value="1"/>
</dbReference>
<comment type="catalytic activity">
    <reaction evidence="7">
        <text>a peptidoglycan chain = a peptidoglycan chain with N-acetyl-1,6-anhydromuramyl-[peptide] at the reducing end + a peptidoglycan chain with N-acetylglucosamine at the non-reducing end.</text>
        <dbReference type="EC" id="4.2.2.29"/>
    </reaction>
</comment>
<accession>A0A179V6B4</accession>
<comment type="similarity">
    <text evidence="7">Belongs to the transglycosylase MltG family.</text>
</comment>
<dbReference type="GO" id="GO:0009252">
    <property type="term" value="P:peptidoglycan biosynthetic process"/>
    <property type="evidence" value="ECO:0007669"/>
    <property type="project" value="UniProtKB-UniRule"/>
</dbReference>
<evidence type="ECO:0000256" key="7">
    <source>
        <dbReference type="HAMAP-Rule" id="MF_02065"/>
    </source>
</evidence>
<keyword evidence="5 7" id="KW-0456">Lyase</keyword>
<comment type="subcellular location">
    <subcellularLocation>
        <location evidence="7">Cell membrane</location>
        <topology evidence="7">Single-pass membrane protein</topology>
    </subcellularLocation>
</comment>
<evidence type="ECO:0000256" key="4">
    <source>
        <dbReference type="ARBA" id="ARBA00023136"/>
    </source>
</evidence>
<evidence type="ECO:0000256" key="5">
    <source>
        <dbReference type="ARBA" id="ARBA00023239"/>
    </source>
</evidence>
<dbReference type="Gene3D" id="3.30.1490.480">
    <property type="entry name" value="Endolytic murein transglycosylase"/>
    <property type="match status" value="1"/>
</dbReference>
<evidence type="ECO:0000256" key="2">
    <source>
        <dbReference type="ARBA" id="ARBA00022692"/>
    </source>
</evidence>